<proteinExistence type="predicted"/>
<reference evidence="1 2" key="1">
    <citation type="submission" date="2024-05" db="EMBL/GenBank/DDBJ databases">
        <title>Genome sequencing and assembly of Indian major carp, Cirrhinus mrigala (Hamilton, 1822).</title>
        <authorList>
            <person name="Mohindra V."/>
            <person name="Chowdhury L.M."/>
            <person name="Lal K."/>
            <person name="Jena J.K."/>
        </authorList>
    </citation>
    <scope>NUCLEOTIDE SEQUENCE [LARGE SCALE GENOMIC DNA]</scope>
    <source>
        <strain evidence="1">CM1030</strain>
        <tissue evidence="1">Blood</tissue>
    </source>
</reference>
<dbReference type="Proteomes" id="UP001529510">
    <property type="component" value="Unassembled WGS sequence"/>
</dbReference>
<dbReference type="AlphaFoldDB" id="A0ABD0NTU2"/>
<name>A0ABD0NTU2_CIRMR</name>
<feature type="non-terminal residue" evidence="1">
    <location>
        <position position="58"/>
    </location>
</feature>
<gene>
    <name evidence="1" type="ORF">M9458_040434</name>
</gene>
<protein>
    <submittedName>
        <fullName evidence="1">Uncharacterized protein</fullName>
    </submittedName>
</protein>
<organism evidence="1 2">
    <name type="scientific">Cirrhinus mrigala</name>
    <name type="common">Mrigala</name>
    <dbReference type="NCBI Taxonomy" id="683832"/>
    <lineage>
        <taxon>Eukaryota</taxon>
        <taxon>Metazoa</taxon>
        <taxon>Chordata</taxon>
        <taxon>Craniata</taxon>
        <taxon>Vertebrata</taxon>
        <taxon>Euteleostomi</taxon>
        <taxon>Actinopterygii</taxon>
        <taxon>Neopterygii</taxon>
        <taxon>Teleostei</taxon>
        <taxon>Ostariophysi</taxon>
        <taxon>Cypriniformes</taxon>
        <taxon>Cyprinidae</taxon>
        <taxon>Labeoninae</taxon>
        <taxon>Labeonini</taxon>
        <taxon>Cirrhinus</taxon>
    </lineage>
</organism>
<evidence type="ECO:0000313" key="2">
    <source>
        <dbReference type="Proteomes" id="UP001529510"/>
    </source>
</evidence>
<dbReference type="EMBL" id="JAMKFB020000020">
    <property type="protein sequence ID" value="KAL0164681.1"/>
    <property type="molecule type" value="Genomic_DNA"/>
</dbReference>
<keyword evidence="2" id="KW-1185">Reference proteome</keyword>
<evidence type="ECO:0000313" key="1">
    <source>
        <dbReference type="EMBL" id="KAL0164681.1"/>
    </source>
</evidence>
<feature type="non-terminal residue" evidence="1">
    <location>
        <position position="1"/>
    </location>
</feature>
<comment type="caution">
    <text evidence="1">The sequence shown here is derived from an EMBL/GenBank/DDBJ whole genome shotgun (WGS) entry which is preliminary data.</text>
</comment>
<sequence length="58" mass="6615">EVQSSVISEGSLDVVAYHQMKGGKERNRFMSMPRTLALCYLALLWVREAITLADLLRF</sequence>
<accession>A0ABD0NTU2</accession>